<gene>
    <name evidence="2" type="ORF">E2C01_067981</name>
</gene>
<protein>
    <submittedName>
        <fullName evidence="2">Uncharacterized protein</fullName>
    </submittedName>
</protein>
<feature type="region of interest" description="Disordered" evidence="1">
    <location>
        <begin position="1"/>
        <end position="21"/>
    </location>
</feature>
<keyword evidence="3" id="KW-1185">Reference proteome</keyword>
<accession>A0A5B7HV41</accession>
<evidence type="ECO:0000313" key="2">
    <source>
        <dbReference type="EMBL" id="MPC73645.1"/>
    </source>
</evidence>
<proteinExistence type="predicted"/>
<dbReference type="Proteomes" id="UP000324222">
    <property type="component" value="Unassembled WGS sequence"/>
</dbReference>
<reference evidence="2 3" key="1">
    <citation type="submission" date="2019-05" db="EMBL/GenBank/DDBJ databases">
        <title>Another draft genome of Portunus trituberculatus and its Hox gene families provides insights of decapod evolution.</title>
        <authorList>
            <person name="Jeong J.-H."/>
            <person name="Song I."/>
            <person name="Kim S."/>
            <person name="Choi T."/>
            <person name="Kim D."/>
            <person name="Ryu S."/>
            <person name="Kim W."/>
        </authorList>
    </citation>
    <scope>NUCLEOTIDE SEQUENCE [LARGE SCALE GENOMIC DNA]</scope>
    <source>
        <tissue evidence="2">Muscle</tissue>
    </source>
</reference>
<dbReference type="EMBL" id="VSRR010037216">
    <property type="protein sequence ID" value="MPC73645.1"/>
    <property type="molecule type" value="Genomic_DNA"/>
</dbReference>
<name>A0A5B7HV41_PORTR</name>
<organism evidence="2 3">
    <name type="scientific">Portunus trituberculatus</name>
    <name type="common">Swimming crab</name>
    <name type="synonym">Neptunus trituberculatus</name>
    <dbReference type="NCBI Taxonomy" id="210409"/>
    <lineage>
        <taxon>Eukaryota</taxon>
        <taxon>Metazoa</taxon>
        <taxon>Ecdysozoa</taxon>
        <taxon>Arthropoda</taxon>
        <taxon>Crustacea</taxon>
        <taxon>Multicrustacea</taxon>
        <taxon>Malacostraca</taxon>
        <taxon>Eumalacostraca</taxon>
        <taxon>Eucarida</taxon>
        <taxon>Decapoda</taxon>
        <taxon>Pleocyemata</taxon>
        <taxon>Brachyura</taxon>
        <taxon>Eubrachyura</taxon>
        <taxon>Portunoidea</taxon>
        <taxon>Portunidae</taxon>
        <taxon>Portuninae</taxon>
        <taxon>Portunus</taxon>
    </lineage>
</organism>
<evidence type="ECO:0000256" key="1">
    <source>
        <dbReference type="SAM" id="MobiDB-lite"/>
    </source>
</evidence>
<sequence>MKRCYSHNEVGEAQSPPGRNVTESIECHVNKYNRIELNELKRTGERRKLTLSQEKRHENHHK</sequence>
<comment type="caution">
    <text evidence="2">The sequence shown here is derived from an EMBL/GenBank/DDBJ whole genome shotgun (WGS) entry which is preliminary data.</text>
</comment>
<dbReference type="AlphaFoldDB" id="A0A5B7HV41"/>
<evidence type="ECO:0000313" key="3">
    <source>
        <dbReference type="Proteomes" id="UP000324222"/>
    </source>
</evidence>